<dbReference type="InterPro" id="IPR016024">
    <property type="entry name" value="ARM-type_fold"/>
</dbReference>
<feature type="non-terminal residue" evidence="1">
    <location>
        <position position="1"/>
    </location>
</feature>
<feature type="non-terminal residue" evidence="1">
    <location>
        <position position="149"/>
    </location>
</feature>
<organism evidence="1">
    <name type="scientific">Graphocephala atropunctata</name>
    <dbReference type="NCBI Taxonomy" id="36148"/>
    <lineage>
        <taxon>Eukaryota</taxon>
        <taxon>Metazoa</taxon>
        <taxon>Ecdysozoa</taxon>
        <taxon>Arthropoda</taxon>
        <taxon>Hexapoda</taxon>
        <taxon>Insecta</taxon>
        <taxon>Pterygota</taxon>
        <taxon>Neoptera</taxon>
        <taxon>Paraneoptera</taxon>
        <taxon>Hemiptera</taxon>
        <taxon>Auchenorrhyncha</taxon>
        <taxon>Membracoidea</taxon>
        <taxon>Cicadellidae</taxon>
        <taxon>Cicadellinae</taxon>
        <taxon>Cicadellini</taxon>
        <taxon>Graphocephala</taxon>
    </lineage>
</organism>
<reference evidence="1" key="1">
    <citation type="submission" date="2015-11" db="EMBL/GenBank/DDBJ databases">
        <title>De novo transcriptome assembly of four potential Pierce s Disease insect vectors from Arizona vineyards.</title>
        <authorList>
            <person name="Tassone E.E."/>
        </authorList>
    </citation>
    <scope>NUCLEOTIDE SEQUENCE</scope>
</reference>
<dbReference type="EMBL" id="GEBQ01010319">
    <property type="protein sequence ID" value="JAT29658.1"/>
    <property type="molecule type" value="Transcribed_RNA"/>
</dbReference>
<dbReference type="SUPFAM" id="SSF48371">
    <property type="entry name" value="ARM repeat"/>
    <property type="match status" value="1"/>
</dbReference>
<dbReference type="AlphaFoldDB" id="A0A1B6M167"/>
<protein>
    <submittedName>
        <fullName evidence="1">Uncharacterized protein</fullName>
    </submittedName>
</protein>
<gene>
    <name evidence="1" type="ORF">g.53007</name>
</gene>
<dbReference type="InterPro" id="IPR011989">
    <property type="entry name" value="ARM-like"/>
</dbReference>
<name>A0A1B6M167_9HEMI</name>
<proteinExistence type="predicted"/>
<evidence type="ECO:0000313" key="1">
    <source>
        <dbReference type="EMBL" id="JAT29658.1"/>
    </source>
</evidence>
<accession>A0A1B6M167</accession>
<dbReference type="Gene3D" id="1.25.10.10">
    <property type="entry name" value="Leucine-rich Repeat Variant"/>
    <property type="match status" value="1"/>
</dbReference>
<sequence length="149" mass="16464">DVVSKPRPPLYNPEDYAMSLKKWGRRAEEVKQPPSIIALSTPQPGEMCLRQFGSVTDLLNKLKVDLKLALASFVQEFVGDPVDGVTLLLELLRGIQLSQASHSGRVPPPVLRRCLLDEHACLQCLRSCLRCQDAPRRFASSPAGLFTLA</sequence>